<evidence type="ECO:0008006" key="3">
    <source>
        <dbReference type="Google" id="ProtNLM"/>
    </source>
</evidence>
<reference evidence="1 2" key="1">
    <citation type="submission" date="2015-10" db="EMBL/GenBank/DDBJ databases">
        <title>Draft genome sequence of Streptomyces canus DSM 40017, type strain for the species Streptomyces canus.</title>
        <authorList>
            <person name="Ruckert C."/>
            <person name="Winkler A."/>
            <person name="Kalinowski J."/>
            <person name="Kampfer P."/>
            <person name="Glaeser S."/>
        </authorList>
    </citation>
    <scope>NUCLEOTIDE SEQUENCE [LARGE SCALE GENOMIC DNA]</scope>
    <source>
        <strain evidence="1 2">DSM 40017</strain>
    </source>
</reference>
<organism evidence="1 2">
    <name type="scientific">Streptomyces canus</name>
    <dbReference type="NCBI Taxonomy" id="58343"/>
    <lineage>
        <taxon>Bacteria</taxon>
        <taxon>Bacillati</taxon>
        <taxon>Actinomycetota</taxon>
        <taxon>Actinomycetes</taxon>
        <taxon>Kitasatosporales</taxon>
        <taxon>Streptomycetaceae</taxon>
        <taxon>Streptomyces</taxon>
        <taxon>Streptomyces aurantiacus group</taxon>
    </lineage>
</organism>
<dbReference type="Proteomes" id="UP000053669">
    <property type="component" value="Unassembled WGS sequence"/>
</dbReference>
<proteinExistence type="predicted"/>
<dbReference type="AlphaFoldDB" id="A0A101SFC0"/>
<protein>
    <recommendedName>
        <fullName evidence="3">MDMPI C-terminal domain-containing protein</fullName>
    </recommendedName>
</protein>
<dbReference type="EMBL" id="LMWU01000010">
    <property type="protein sequence ID" value="KUN72727.1"/>
    <property type="molecule type" value="Genomic_DNA"/>
</dbReference>
<evidence type="ECO:0000313" key="1">
    <source>
        <dbReference type="EMBL" id="KUN72727.1"/>
    </source>
</evidence>
<sequence>MHLVCTLREIADPASLPAPFPGSIERSNDVAVAAFRSEQPGHTLENYARLLRPALDALAEMQNEPAASAVVDFDDAGLYPAHLIADSLAFDHYCHLRHDLAAPRGTVEALEVTADETVMSASLTWLLAGLPQMSPSRLAASLTRPVVLSLSGPGGGSWSLVPAAAGKRISVEQGASSASEAQITASADSFHLWGTRRQPWREADLDIRGDERLATDVLDALHVF</sequence>
<evidence type="ECO:0000313" key="2">
    <source>
        <dbReference type="Proteomes" id="UP000053669"/>
    </source>
</evidence>
<name>A0A101SFC0_9ACTN</name>
<comment type="caution">
    <text evidence="1">The sequence shown here is derived from an EMBL/GenBank/DDBJ whole genome shotgun (WGS) entry which is preliminary data.</text>
</comment>
<gene>
    <name evidence="1" type="ORF">AQJ46_11655</name>
</gene>
<accession>A0A101SFC0</accession>
<dbReference type="STRING" id="58343.AQJ46_11655"/>